<name>A0ABS8ZMX0_9PSEU</name>
<evidence type="ECO:0000256" key="3">
    <source>
        <dbReference type="ARBA" id="ARBA00023163"/>
    </source>
</evidence>
<keyword evidence="1" id="KW-0805">Transcription regulation</keyword>
<dbReference type="EMBL" id="JAJVCN010000003">
    <property type="protein sequence ID" value="MCE7007961.1"/>
    <property type="molecule type" value="Genomic_DNA"/>
</dbReference>
<evidence type="ECO:0000313" key="5">
    <source>
        <dbReference type="EMBL" id="MCE7007961.1"/>
    </source>
</evidence>
<keyword evidence="3" id="KW-0804">Transcription</keyword>
<dbReference type="RefSeq" id="WP_233729511.1">
    <property type="nucleotide sequence ID" value="NZ_JAJVCN010000003.1"/>
</dbReference>
<comment type="caution">
    <text evidence="5">The sequence shown here is derived from an EMBL/GenBank/DDBJ whole genome shotgun (WGS) entry which is preliminary data.</text>
</comment>
<dbReference type="Pfam" id="PF00196">
    <property type="entry name" value="GerE"/>
    <property type="match status" value="1"/>
</dbReference>
<feature type="domain" description="HTH luxR-type" evidence="4">
    <location>
        <begin position="267"/>
        <end position="331"/>
    </location>
</feature>
<protein>
    <submittedName>
        <fullName evidence="5">LuxR C-terminal-related transcriptional regulator</fullName>
    </submittedName>
</protein>
<keyword evidence="2" id="KW-0238">DNA-binding</keyword>
<dbReference type="SMART" id="SM00421">
    <property type="entry name" value="HTH_LUXR"/>
    <property type="match status" value="1"/>
</dbReference>
<sequence>MEKLLSVLGNPGEGDVRGQVLTAVTQVVGGDIVAYQTIDQANGRSEQVSVPDSWVTREYEEIFVQHVPKHPLFRHYLRTGELDATRLSDVATVRQLRGLGIYQDFYRPLGIGYQMICRLRGELGVSDILVFNRGGTDFTDTEQQFVRMTRPFLANLVDTAAATSWFDTALAALEGIDDTAYGVVLLGPLGKIRVTNRSARLLLTAYFRRPGKEGDVLPEELAAWLAAQGHTPQPYTAARGARRLTVRLFRHHASAALLLSESTATVPAVRTGVLTAREQDVLWLVTHGRTSAQAAHVLGISTRTVEKHLENIYNKLGVTNRAEAATEIFGK</sequence>
<dbReference type="PANTHER" id="PTHR44688:SF16">
    <property type="entry name" value="DNA-BINDING TRANSCRIPTIONAL ACTIVATOR DEVR_DOSR"/>
    <property type="match status" value="1"/>
</dbReference>
<dbReference type="InterPro" id="IPR036388">
    <property type="entry name" value="WH-like_DNA-bd_sf"/>
</dbReference>
<proteinExistence type="predicted"/>
<dbReference type="SUPFAM" id="SSF46894">
    <property type="entry name" value="C-terminal effector domain of the bipartite response regulators"/>
    <property type="match status" value="1"/>
</dbReference>
<dbReference type="PANTHER" id="PTHR44688">
    <property type="entry name" value="DNA-BINDING TRANSCRIPTIONAL ACTIVATOR DEVR_DOSR"/>
    <property type="match status" value="1"/>
</dbReference>
<dbReference type="PROSITE" id="PS50043">
    <property type="entry name" value="HTH_LUXR_2"/>
    <property type="match status" value="1"/>
</dbReference>
<dbReference type="Proteomes" id="UP001521150">
    <property type="component" value="Unassembled WGS sequence"/>
</dbReference>
<organism evidence="5 6">
    <name type="scientific">Kibdelosporangium philippinense</name>
    <dbReference type="NCBI Taxonomy" id="211113"/>
    <lineage>
        <taxon>Bacteria</taxon>
        <taxon>Bacillati</taxon>
        <taxon>Actinomycetota</taxon>
        <taxon>Actinomycetes</taxon>
        <taxon>Pseudonocardiales</taxon>
        <taxon>Pseudonocardiaceae</taxon>
        <taxon>Kibdelosporangium</taxon>
    </lineage>
</organism>
<dbReference type="InterPro" id="IPR000792">
    <property type="entry name" value="Tscrpt_reg_LuxR_C"/>
</dbReference>
<dbReference type="InterPro" id="IPR016032">
    <property type="entry name" value="Sig_transdc_resp-reg_C-effctor"/>
</dbReference>
<evidence type="ECO:0000259" key="4">
    <source>
        <dbReference type="PROSITE" id="PS50043"/>
    </source>
</evidence>
<keyword evidence="6" id="KW-1185">Reference proteome</keyword>
<dbReference type="CDD" id="cd06170">
    <property type="entry name" value="LuxR_C_like"/>
    <property type="match status" value="1"/>
</dbReference>
<accession>A0ABS8ZMX0</accession>
<gene>
    <name evidence="5" type="ORF">LWC34_34840</name>
</gene>
<reference evidence="5 6" key="1">
    <citation type="submission" date="2021-12" db="EMBL/GenBank/DDBJ databases">
        <title>Genome sequence of Kibdelosporangium philippinense ATCC 49844.</title>
        <authorList>
            <person name="Fedorov E.A."/>
            <person name="Omeragic M."/>
            <person name="Shalygina K.F."/>
            <person name="Maclea K.S."/>
        </authorList>
    </citation>
    <scope>NUCLEOTIDE SEQUENCE [LARGE SCALE GENOMIC DNA]</scope>
    <source>
        <strain evidence="5 6">ATCC 49844</strain>
    </source>
</reference>
<dbReference type="PRINTS" id="PR00038">
    <property type="entry name" value="HTHLUXR"/>
</dbReference>
<evidence type="ECO:0000256" key="2">
    <source>
        <dbReference type="ARBA" id="ARBA00023125"/>
    </source>
</evidence>
<dbReference type="Gene3D" id="1.10.10.10">
    <property type="entry name" value="Winged helix-like DNA-binding domain superfamily/Winged helix DNA-binding domain"/>
    <property type="match status" value="1"/>
</dbReference>
<evidence type="ECO:0000256" key="1">
    <source>
        <dbReference type="ARBA" id="ARBA00023015"/>
    </source>
</evidence>
<evidence type="ECO:0000313" key="6">
    <source>
        <dbReference type="Proteomes" id="UP001521150"/>
    </source>
</evidence>